<sequence>MAVKNDLKKLRKEQRLKQADLAIAVGMCERSISNIELEKNPASLETALRLAAYFKVHVDDIFHLEEEHTTRKCDDNTP</sequence>
<keyword evidence="1" id="KW-0238">DNA-binding</keyword>
<name>A0A839JWS8_9FIRM</name>
<organism evidence="3 4">
    <name type="scientific">Variimorphobacter saccharofermentans</name>
    <dbReference type="NCBI Taxonomy" id="2755051"/>
    <lineage>
        <taxon>Bacteria</taxon>
        <taxon>Bacillati</taxon>
        <taxon>Bacillota</taxon>
        <taxon>Clostridia</taxon>
        <taxon>Lachnospirales</taxon>
        <taxon>Lachnospiraceae</taxon>
        <taxon>Variimorphobacter</taxon>
    </lineage>
</organism>
<dbReference type="CDD" id="cd00093">
    <property type="entry name" value="HTH_XRE"/>
    <property type="match status" value="1"/>
</dbReference>
<accession>A0A839JWS8</accession>
<gene>
    <name evidence="3" type="ORF">H0486_03015</name>
</gene>
<dbReference type="InterPro" id="IPR010982">
    <property type="entry name" value="Lambda_DNA-bd_dom_sf"/>
</dbReference>
<dbReference type="Gene3D" id="1.10.260.40">
    <property type="entry name" value="lambda repressor-like DNA-binding domains"/>
    <property type="match status" value="1"/>
</dbReference>
<dbReference type="Proteomes" id="UP000574276">
    <property type="component" value="Unassembled WGS sequence"/>
</dbReference>
<dbReference type="SUPFAM" id="SSF47413">
    <property type="entry name" value="lambda repressor-like DNA-binding domains"/>
    <property type="match status" value="1"/>
</dbReference>
<evidence type="ECO:0000259" key="2">
    <source>
        <dbReference type="PROSITE" id="PS50943"/>
    </source>
</evidence>
<evidence type="ECO:0000313" key="4">
    <source>
        <dbReference type="Proteomes" id="UP000574276"/>
    </source>
</evidence>
<evidence type="ECO:0000313" key="3">
    <source>
        <dbReference type="EMBL" id="MBB2181846.1"/>
    </source>
</evidence>
<feature type="domain" description="HTH cro/C1-type" evidence="2">
    <location>
        <begin position="7"/>
        <end position="61"/>
    </location>
</feature>
<dbReference type="GO" id="GO:0003677">
    <property type="term" value="F:DNA binding"/>
    <property type="evidence" value="ECO:0007669"/>
    <property type="project" value="UniProtKB-KW"/>
</dbReference>
<dbReference type="RefSeq" id="WP_228351592.1">
    <property type="nucleotide sequence ID" value="NZ_JACEGA010000001.1"/>
</dbReference>
<dbReference type="PROSITE" id="PS50943">
    <property type="entry name" value="HTH_CROC1"/>
    <property type="match status" value="1"/>
</dbReference>
<protein>
    <submittedName>
        <fullName evidence="3">Helix-turn-helix domain-containing protein</fullName>
    </submittedName>
</protein>
<dbReference type="PANTHER" id="PTHR46558:SF4">
    <property type="entry name" value="DNA-BIDING PHAGE PROTEIN"/>
    <property type="match status" value="1"/>
</dbReference>
<proteinExistence type="predicted"/>
<evidence type="ECO:0000256" key="1">
    <source>
        <dbReference type="ARBA" id="ARBA00023125"/>
    </source>
</evidence>
<keyword evidence="4" id="KW-1185">Reference proteome</keyword>
<dbReference type="SMART" id="SM00530">
    <property type="entry name" value="HTH_XRE"/>
    <property type="match status" value="1"/>
</dbReference>
<dbReference type="InterPro" id="IPR001387">
    <property type="entry name" value="Cro/C1-type_HTH"/>
</dbReference>
<dbReference type="EMBL" id="JACEGA010000001">
    <property type="protein sequence ID" value="MBB2181846.1"/>
    <property type="molecule type" value="Genomic_DNA"/>
</dbReference>
<dbReference type="Pfam" id="PF01381">
    <property type="entry name" value="HTH_3"/>
    <property type="match status" value="1"/>
</dbReference>
<dbReference type="AlphaFoldDB" id="A0A839JWS8"/>
<reference evidence="3 4" key="1">
    <citation type="submission" date="2020-07" db="EMBL/GenBank/DDBJ databases">
        <title>Characterization and genome sequencing of isolate MD1, a novel member within the family Lachnospiraceae.</title>
        <authorList>
            <person name="Rettenmaier R."/>
            <person name="Di Bello L."/>
            <person name="Zinser C."/>
            <person name="Scheitz K."/>
            <person name="Liebl W."/>
            <person name="Zverlov V."/>
        </authorList>
    </citation>
    <scope>NUCLEOTIDE SEQUENCE [LARGE SCALE GENOMIC DNA]</scope>
    <source>
        <strain evidence="3 4">MD1</strain>
    </source>
</reference>
<comment type="caution">
    <text evidence="3">The sequence shown here is derived from an EMBL/GenBank/DDBJ whole genome shotgun (WGS) entry which is preliminary data.</text>
</comment>
<dbReference type="PANTHER" id="PTHR46558">
    <property type="entry name" value="TRACRIPTIONAL REGULATORY PROTEIN-RELATED-RELATED"/>
    <property type="match status" value="1"/>
</dbReference>